<organism evidence="3 4">
    <name type="scientific">Heyndrickxia coagulans</name>
    <name type="common">Weizmannia coagulans</name>
    <dbReference type="NCBI Taxonomy" id="1398"/>
    <lineage>
        <taxon>Bacteria</taxon>
        <taxon>Bacillati</taxon>
        <taxon>Bacillota</taxon>
        <taxon>Bacilli</taxon>
        <taxon>Bacillales</taxon>
        <taxon>Bacillaceae</taxon>
        <taxon>Heyndrickxia</taxon>
    </lineage>
</organism>
<name>A0A150JTE8_HEYCO</name>
<proteinExistence type="predicted"/>
<keyword evidence="2" id="KW-0472">Membrane</keyword>
<comment type="caution">
    <text evidence="3">The sequence shown here is derived from an EMBL/GenBank/DDBJ whole genome shotgun (WGS) entry which is preliminary data.</text>
</comment>
<evidence type="ECO:0000313" key="3">
    <source>
        <dbReference type="EMBL" id="KYC60486.1"/>
    </source>
</evidence>
<dbReference type="AlphaFoldDB" id="A0A150JTE8"/>
<keyword evidence="2" id="KW-0812">Transmembrane</keyword>
<keyword evidence="2" id="KW-1133">Transmembrane helix</keyword>
<protein>
    <submittedName>
        <fullName evidence="3">Uncharacterized protein</fullName>
    </submittedName>
</protein>
<evidence type="ECO:0000256" key="1">
    <source>
        <dbReference type="SAM" id="MobiDB-lite"/>
    </source>
</evidence>
<feature type="region of interest" description="Disordered" evidence="1">
    <location>
        <begin position="30"/>
        <end position="55"/>
    </location>
</feature>
<evidence type="ECO:0000256" key="2">
    <source>
        <dbReference type="SAM" id="Phobius"/>
    </source>
</evidence>
<accession>A0A150JTE8</accession>
<gene>
    <name evidence="3" type="ORF">B4099_2240</name>
</gene>
<evidence type="ECO:0000313" key="4">
    <source>
        <dbReference type="Proteomes" id="UP000075304"/>
    </source>
</evidence>
<feature type="transmembrane region" description="Helical" evidence="2">
    <location>
        <begin position="6"/>
        <end position="25"/>
    </location>
</feature>
<reference evidence="3 4" key="1">
    <citation type="submission" date="2016-01" db="EMBL/GenBank/DDBJ databases">
        <title>Genome Sequences of Twelve Sporeforming Bacillus Species Isolated from Foods.</title>
        <authorList>
            <person name="Berendsen E.M."/>
            <person name="Wells-Bennik M.H."/>
            <person name="Krawcyk A.O."/>
            <person name="De Jong A."/>
            <person name="Holsappel S."/>
            <person name="Eijlander R.T."/>
            <person name="Kuipers O.P."/>
        </authorList>
    </citation>
    <scope>NUCLEOTIDE SEQUENCE [LARGE SCALE GENOMIC DNA]</scope>
    <source>
        <strain evidence="3 4">B4099</strain>
    </source>
</reference>
<dbReference type="PATRIC" id="fig|1398.25.peg.1562"/>
<sequence>MHLETIFQHIFIIIFIKEILFHFLTKKPETPSLKRDPSDGQAPSAFLCPAPGAVG</sequence>
<dbReference type="Proteomes" id="UP000075304">
    <property type="component" value="Unassembled WGS sequence"/>
</dbReference>
<dbReference type="EMBL" id="LQYI01000168">
    <property type="protein sequence ID" value="KYC60486.1"/>
    <property type="molecule type" value="Genomic_DNA"/>
</dbReference>